<name>A0AAD5XSI8_9FUNG</name>
<dbReference type="EMBL" id="JADGJQ010000009">
    <property type="protein sequence ID" value="KAJ3182374.1"/>
    <property type="molecule type" value="Genomic_DNA"/>
</dbReference>
<gene>
    <name evidence="1" type="ORF">HDU87_008538</name>
</gene>
<organism evidence="1 2">
    <name type="scientific">Geranomyces variabilis</name>
    <dbReference type="NCBI Taxonomy" id="109894"/>
    <lineage>
        <taxon>Eukaryota</taxon>
        <taxon>Fungi</taxon>
        <taxon>Fungi incertae sedis</taxon>
        <taxon>Chytridiomycota</taxon>
        <taxon>Chytridiomycota incertae sedis</taxon>
        <taxon>Chytridiomycetes</taxon>
        <taxon>Spizellomycetales</taxon>
        <taxon>Powellomycetaceae</taxon>
        <taxon>Geranomyces</taxon>
    </lineage>
</organism>
<protein>
    <submittedName>
        <fullName evidence="1">Uncharacterized protein</fullName>
    </submittedName>
</protein>
<dbReference type="AlphaFoldDB" id="A0AAD5XSI8"/>
<sequence length="172" mass="18688">MDVQHTETAVRLLLGPLALNSSPGGFHHIVTTSGATTECIGKLSESVLRPAMELLAGNGGHDAAKDKRLRAEVRNAYAVTMPVEFRQLMSNEVITLAIDQSCEIETWHGMVPSAILGKDILVEAFEKAIPFYSVESPGRGPRLIAEAERHILGEIISTSRGQLAFRGPFRNL</sequence>
<proteinExistence type="predicted"/>
<keyword evidence="2" id="KW-1185">Reference proteome</keyword>
<dbReference type="Proteomes" id="UP001212152">
    <property type="component" value="Unassembled WGS sequence"/>
</dbReference>
<evidence type="ECO:0000313" key="2">
    <source>
        <dbReference type="Proteomes" id="UP001212152"/>
    </source>
</evidence>
<accession>A0AAD5XSI8</accession>
<comment type="caution">
    <text evidence="1">The sequence shown here is derived from an EMBL/GenBank/DDBJ whole genome shotgun (WGS) entry which is preliminary data.</text>
</comment>
<reference evidence="1" key="1">
    <citation type="submission" date="2020-05" db="EMBL/GenBank/DDBJ databases">
        <title>Phylogenomic resolution of chytrid fungi.</title>
        <authorList>
            <person name="Stajich J.E."/>
            <person name="Amses K."/>
            <person name="Simmons R."/>
            <person name="Seto K."/>
            <person name="Myers J."/>
            <person name="Bonds A."/>
            <person name="Quandt C.A."/>
            <person name="Barry K."/>
            <person name="Liu P."/>
            <person name="Grigoriev I."/>
            <person name="Longcore J.E."/>
            <person name="James T.Y."/>
        </authorList>
    </citation>
    <scope>NUCLEOTIDE SEQUENCE</scope>
    <source>
        <strain evidence="1">JEL0379</strain>
    </source>
</reference>
<evidence type="ECO:0000313" key="1">
    <source>
        <dbReference type="EMBL" id="KAJ3182374.1"/>
    </source>
</evidence>